<comment type="similarity">
    <text evidence="10">Belongs to the 4Fe4S bacterial-type ferredoxin family. RnfB subfamily.</text>
</comment>
<keyword evidence="5 10" id="KW-1278">Translocase</keyword>
<evidence type="ECO:0000313" key="14">
    <source>
        <dbReference type="Proteomes" id="UP000422764"/>
    </source>
</evidence>
<dbReference type="PROSITE" id="PS00198">
    <property type="entry name" value="4FE4S_FER_1"/>
    <property type="match status" value="2"/>
</dbReference>
<accession>A0A6I6EPZ7</accession>
<proteinExistence type="inferred from homology"/>
<evidence type="ECO:0000256" key="4">
    <source>
        <dbReference type="ARBA" id="ARBA00022737"/>
    </source>
</evidence>
<feature type="binding site" evidence="10">
    <location>
        <position position="171"/>
    </location>
    <ligand>
        <name>[4Fe-4S] cluster</name>
        <dbReference type="ChEBI" id="CHEBI:49883"/>
        <label>3</label>
    </ligand>
</feature>
<evidence type="ECO:0000256" key="1">
    <source>
        <dbReference type="ARBA" id="ARBA00022448"/>
    </source>
</evidence>
<dbReference type="EMBL" id="CP046522">
    <property type="protein sequence ID" value="QGU95802.1"/>
    <property type="molecule type" value="Genomic_DNA"/>
</dbReference>
<feature type="binding site" evidence="10">
    <location>
        <position position="148"/>
    </location>
    <ligand>
        <name>[4Fe-4S] cluster</name>
        <dbReference type="ChEBI" id="CHEBI:49883"/>
        <label>2</label>
    </ligand>
</feature>
<comment type="subcellular location">
    <subcellularLocation>
        <location evidence="10">Cell membrane</location>
    </subcellularLocation>
</comment>
<dbReference type="InterPro" id="IPR007202">
    <property type="entry name" value="4Fe-4S_dom"/>
</dbReference>
<feature type="binding site" evidence="10">
    <location>
        <position position="57"/>
    </location>
    <ligand>
        <name>[4Fe-4S] cluster</name>
        <dbReference type="ChEBI" id="CHEBI:49883"/>
        <label>1</label>
    </ligand>
</feature>
<evidence type="ECO:0000259" key="12">
    <source>
        <dbReference type="PROSITE" id="PS51656"/>
    </source>
</evidence>
<keyword evidence="6 10" id="KW-0249">Electron transport</keyword>
<dbReference type="GO" id="GO:0022900">
    <property type="term" value="P:electron transport chain"/>
    <property type="evidence" value="ECO:0007669"/>
    <property type="project" value="UniProtKB-UniRule"/>
</dbReference>
<dbReference type="InterPro" id="IPR017900">
    <property type="entry name" value="4Fe4S_Fe_S_CS"/>
</dbReference>
<feature type="binding site" evidence="10">
    <location>
        <position position="152"/>
    </location>
    <ligand>
        <name>[4Fe-4S] cluster</name>
        <dbReference type="ChEBI" id="CHEBI:49883"/>
        <label>3</label>
    </ligand>
</feature>
<feature type="domain" description="4Fe-4S ferredoxin-type" evidence="11">
    <location>
        <begin position="216"/>
        <end position="235"/>
    </location>
</feature>
<dbReference type="GO" id="GO:0051539">
    <property type="term" value="F:4 iron, 4 sulfur cluster binding"/>
    <property type="evidence" value="ECO:0007669"/>
    <property type="project" value="UniProtKB-UniRule"/>
</dbReference>
<comment type="cofactor">
    <cofactor evidence="10">
        <name>[4Fe-4S] cluster</name>
        <dbReference type="ChEBI" id="CHEBI:49883"/>
    </cofactor>
    <text evidence="10">Binds 3 [4Fe-4S] clusters.</text>
</comment>
<dbReference type="PANTHER" id="PTHR43560">
    <property type="entry name" value="ION-TRANSLOCATING OXIDOREDUCTASE COMPLEX SUBUNIT B"/>
    <property type="match status" value="1"/>
</dbReference>
<comment type="function">
    <text evidence="10">Part of a membrane-bound complex that couples electron transfer with translocation of ions across the membrane.</text>
</comment>
<gene>
    <name evidence="10" type="primary">rnfB</name>
    <name evidence="13" type="ORF">GOM49_12485</name>
</gene>
<feature type="binding site" evidence="10">
    <location>
        <position position="52"/>
    </location>
    <ligand>
        <name>[4Fe-4S] cluster</name>
        <dbReference type="ChEBI" id="CHEBI:49883"/>
        <label>1</label>
    </ligand>
</feature>
<feature type="domain" description="4Fe-4S ferredoxin-type" evidence="11">
    <location>
        <begin position="236"/>
        <end position="266"/>
    </location>
</feature>
<dbReference type="Pfam" id="PF04060">
    <property type="entry name" value="FeS"/>
    <property type="match status" value="1"/>
</dbReference>
<feature type="binding site" evidence="10">
    <location>
        <position position="181"/>
    </location>
    <ligand>
        <name>[4Fe-4S] cluster</name>
        <dbReference type="ChEBI" id="CHEBI:49883"/>
        <label>2</label>
    </ligand>
</feature>
<keyword evidence="9 10" id="KW-0472">Membrane</keyword>
<dbReference type="SUPFAM" id="SSF54862">
    <property type="entry name" value="4Fe-4S ferredoxins"/>
    <property type="match status" value="1"/>
</dbReference>
<dbReference type="CDD" id="cd10549">
    <property type="entry name" value="MtMvhB_like"/>
    <property type="match status" value="1"/>
</dbReference>
<evidence type="ECO:0000256" key="7">
    <source>
        <dbReference type="ARBA" id="ARBA00023004"/>
    </source>
</evidence>
<feature type="region of interest" description="Hydrophobic" evidence="10">
    <location>
        <begin position="1"/>
        <end position="26"/>
    </location>
</feature>
<dbReference type="Pfam" id="PF00037">
    <property type="entry name" value="Fer4"/>
    <property type="match status" value="1"/>
</dbReference>
<keyword evidence="8 10" id="KW-0411">Iron-sulfur</keyword>
<dbReference type="NCBIfam" id="NF005503">
    <property type="entry name" value="PRK07118.1-2"/>
    <property type="match status" value="1"/>
</dbReference>
<evidence type="ECO:0000313" key="13">
    <source>
        <dbReference type="EMBL" id="QGU95802.1"/>
    </source>
</evidence>
<dbReference type="Proteomes" id="UP000422764">
    <property type="component" value="Chromosome"/>
</dbReference>
<organism evidence="13 14">
    <name type="scientific">Clostridium bovifaecis</name>
    <dbReference type="NCBI Taxonomy" id="2184719"/>
    <lineage>
        <taxon>Bacteria</taxon>
        <taxon>Bacillati</taxon>
        <taxon>Bacillota</taxon>
        <taxon>Clostridia</taxon>
        <taxon>Eubacteriales</taxon>
        <taxon>Clostridiaceae</taxon>
        <taxon>Clostridium</taxon>
    </lineage>
</organism>
<comment type="subunit">
    <text evidence="10">The complex is composed of six subunits: RnfA, RnfB, RnfC, RnfD, RnfE and RnfG.</text>
</comment>
<evidence type="ECO:0000256" key="9">
    <source>
        <dbReference type="ARBA" id="ARBA00023136"/>
    </source>
</evidence>
<keyword evidence="2 10" id="KW-0004">4Fe-4S</keyword>
<dbReference type="GO" id="GO:0005886">
    <property type="term" value="C:plasma membrane"/>
    <property type="evidence" value="ECO:0007669"/>
    <property type="project" value="UniProtKB-SubCell"/>
</dbReference>
<dbReference type="HAMAP" id="MF_00463">
    <property type="entry name" value="RsxB_RnfB"/>
    <property type="match status" value="1"/>
</dbReference>
<dbReference type="AlphaFoldDB" id="A0A6I6EPZ7"/>
<protein>
    <recommendedName>
        <fullName evidence="10">Ion-translocating oxidoreductase complex subunit B</fullName>
        <ecNumber evidence="10">7.-.-.-</ecNumber>
    </recommendedName>
    <alternativeName>
        <fullName evidence="10">Rnf electron transport complex subunit B</fullName>
    </alternativeName>
</protein>
<keyword evidence="4 10" id="KW-0677">Repeat</keyword>
<keyword evidence="14" id="KW-1185">Reference proteome</keyword>
<feature type="binding site" evidence="10">
    <location>
        <position position="74"/>
    </location>
    <ligand>
        <name>[4Fe-4S] cluster</name>
        <dbReference type="ChEBI" id="CHEBI:49883"/>
        <label>1</label>
    </ligand>
</feature>
<evidence type="ECO:0000256" key="6">
    <source>
        <dbReference type="ARBA" id="ARBA00022982"/>
    </source>
</evidence>
<dbReference type="PROSITE" id="PS51379">
    <property type="entry name" value="4FE4S_FER_2"/>
    <property type="match status" value="3"/>
</dbReference>
<dbReference type="EC" id="7.-.-.-" evidence="10"/>
<keyword evidence="1 10" id="KW-0813">Transport</keyword>
<name>A0A6I6EPZ7_9CLOT</name>
<feature type="binding site" evidence="10">
    <location>
        <position position="49"/>
    </location>
    <ligand>
        <name>[4Fe-4S] cluster</name>
        <dbReference type="ChEBI" id="CHEBI:49883"/>
        <label>1</label>
    </ligand>
</feature>
<dbReference type="InterPro" id="IPR010207">
    <property type="entry name" value="Elect_transpt_cplx_RnfB/RsxB"/>
</dbReference>
<dbReference type="Gene3D" id="3.30.70.20">
    <property type="match status" value="2"/>
</dbReference>
<dbReference type="PANTHER" id="PTHR43560:SF1">
    <property type="entry name" value="ION-TRANSLOCATING OXIDOREDUCTASE COMPLEX SUBUNIT B"/>
    <property type="match status" value="1"/>
</dbReference>
<evidence type="ECO:0000259" key="11">
    <source>
        <dbReference type="PROSITE" id="PS51379"/>
    </source>
</evidence>
<evidence type="ECO:0000256" key="8">
    <source>
        <dbReference type="ARBA" id="ARBA00023014"/>
    </source>
</evidence>
<keyword evidence="3 10" id="KW-0479">Metal-binding</keyword>
<feature type="binding site" evidence="10">
    <location>
        <position position="138"/>
    </location>
    <ligand>
        <name>[4Fe-4S] cluster</name>
        <dbReference type="ChEBI" id="CHEBI:49883"/>
        <label>2</label>
    </ligand>
</feature>
<dbReference type="Gene3D" id="1.10.15.40">
    <property type="entry name" value="Electron transport complex subunit B, putative Fe-S cluster"/>
    <property type="match status" value="1"/>
</dbReference>
<dbReference type="InterPro" id="IPR050395">
    <property type="entry name" value="4Fe4S_Ferredoxin_RnfB"/>
</dbReference>
<feature type="domain" description="4Fe-4S" evidence="12">
    <location>
        <begin position="32"/>
        <end position="91"/>
    </location>
</feature>
<evidence type="ECO:0000256" key="3">
    <source>
        <dbReference type="ARBA" id="ARBA00022723"/>
    </source>
</evidence>
<dbReference type="GO" id="GO:0009055">
    <property type="term" value="F:electron transfer activity"/>
    <property type="evidence" value="ECO:0007669"/>
    <property type="project" value="InterPro"/>
</dbReference>
<dbReference type="Pfam" id="PF12838">
    <property type="entry name" value="Fer4_7"/>
    <property type="match status" value="1"/>
</dbReference>
<reference evidence="13 14" key="1">
    <citation type="submission" date="2019-12" db="EMBL/GenBank/DDBJ databases">
        <title>Genome sequenceing of Clostridium bovifaecis.</title>
        <authorList>
            <person name="Yao Y."/>
        </authorList>
    </citation>
    <scope>NUCLEOTIDE SEQUENCE [LARGE SCALE GENOMIC DNA]</scope>
    <source>
        <strain evidence="13 14">BXX</strain>
    </source>
</reference>
<evidence type="ECO:0000256" key="2">
    <source>
        <dbReference type="ARBA" id="ARBA00022485"/>
    </source>
</evidence>
<evidence type="ECO:0000256" key="10">
    <source>
        <dbReference type="HAMAP-Rule" id="MF_00463"/>
    </source>
</evidence>
<evidence type="ECO:0000256" key="5">
    <source>
        <dbReference type="ARBA" id="ARBA00022967"/>
    </source>
</evidence>
<feature type="binding site" evidence="10">
    <location>
        <position position="142"/>
    </location>
    <ligand>
        <name>[4Fe-4S] cluster</name>
        <dbReference type="ChEBI" id="CHEBI:49883"/>
        <label>2</label>
    </ligand>
</feature>
<dbReference type="PROSITE" id="PS51656">
    <property type="entry name" value="4FE4S"/>
    <property type="match status" value="1"/>
</dbReference>
<sequence length="280" mass="28880">MTEILYPILSLGGLGLLFGLVLGYASKKFAVPVDEKVPLIRECLPGANCGGCGFAGCDAYAEAVASGAAAPNCCPIGGAPVAAKIGEVMGISVDASEPKMAYVKCQGTCEKAKDNYKYYGLEDCQQAMNVPGAGSKACSYGCLGYGSCVKACQFDAIDIVDGIAKVNKDNCVACGACVTACPKGIIELVPQKQKVFVTCNSKDKGLDVKGSCSVGCIACTLCVKACPKEAITMVNNLSVIDYSKCVNCGLCEKKCPTKAILNFRQPAAPAAKTEVAAVKQ</sequence>
<keyword evidence="7 10" id="KW-0408">Iron</keyword>
<feature type="domain" description="4Fe-4S ferredoxin-type" evidence="11">
    <location>
        <begin position="162"/>
        <end position="191"/>
    </location>
</feature>
<comment type="caution">
    <text evidence="10">Lacks conserved residue(s) required for the propagation of feature annotation.</text>
</comment>
<feature type="binding site" evidence="10">
    <location>
        <position position="174"/>
    </location>
    <ligand>
        <name>[4Fe-4S] cluster</name>
        <dbReference type="ChEBI" id="CHEBI:49883"/>
        <label>3</label>
    </ligand>
</feature>
<feature type="binding site" evidence="10">
    <location>
        <position position="177"/>
    </location>
    <ligand>
        <name>[4Fe-4S] cluster</name>
        <dbReference type="ChEBI" id="CHEBI:49883"/>
        <label>3</label>
    </ligand>
</feature>
<dbReference type="NCBIfam" id="TIGR01944">
    <property type="entry name" value="rnfB"/>
    <property type="match status" value="1"/>
</dbReference>
<dbReference type="GO" id="GO:0046872">
    <property type="term" value="F:metal ion binding"/>
    <property type="evidence" value="ECO:0007669"/>
    <property type="project" value="UniProtKB-KW"/>
</dbReference>
<dbReference type="InterPro" id="IPR017896">
    <property type="entry name" value="4Fe4S_Fe-S-bd"/>
</dbReference>
<keyword evidence="10" id="KW-1003">Cell membrane</keyword>